<dbReference type="EMBL" id="CACVBY010000001">
    <property type="protein sequence ID" value="CAA7385772.1"/>
    <property type="molecule type" value="Genomic_DNA"/>
</dbReference>
<dbReference type="AlphaFoldDB" id="A0A6N4XPP7"/>
<name>A0A6N4XPP7_9FLAO</name>
<protein>
    <submittedName>
        <fullName evidence="1">Uncharacterized protein</fullName>
    </submittedName>
</protein>
<accession>A0A6N4XPP7</accession>
<proteinExistence type="predicted"/>
<keyword evidence="2" id="KW-1185">Reference proteome</keyword>
<organism evidence="1 2">
    <name type="scientific">Chryseobacterium fistulae</name>
    <dbReference type="NCBI Taxonomy" id="2675058"/>
    <lineage>
        <taxon>Bacteria</taxon>
        <taxon>Pseudomonadati</taxon>
        <taxon>Bacteroidota</taxon>
        <taxon>Flavobacteriia</taxon>
        <taxon>Flavobacteriales</taxon>
        <taxon>Weeksellaceae</taxon>
        <taxon>Chryseobacterium group</taxon>
        <taxon>Chryseobacterium</taxon>
    </lineage>
</organism>
<gene>
    <name evidence="1" type="ORF">CHRY9393_00057</name>
</gene>
<dbReference type="RefSeq" id="WP_162071531.1">
    <property type="nucleotide sequence ID" value="NZ_CACVBY010000001.1"/>
</dbReference>
<reference evidence="1 2" key="1">
    <citation type="submission" date="2020-01" db="EMBL/GenBank/DDBJ databases">
        <authorList>
            <person name="Rodrigo-Torres L."/>
            <person name="Arahal R. D."/>
            <person name="Lucena T."/>
        </authorList>
    </citation>
    <scope>NUCLEOTIDE SEQUENCE [LARGE SCALE GENOMIC DNA]</scope>
    <source>
        <strain evidence="1 2">CECT 9393</strain>
    </source>
</reference>
<dbReference type="Proteomes" id="UP000445309">
    <property type="component" value="Unassembled WGS sequence"/>
</dbReference>
<evidence type="ECO:0000313" key="1">
    <source>
        <dbReference type="EMBL" id="CAA7385772.1"/>
    </source>
</evidence>
<sequence>MEIKVTVKQLGRKHPILSEQKLEIGYNDNSITLENLLQLIVRQQVEAFNAQSFEQEDEDYTKIPIENYLNILTDMGKAGFGSIYNQKKADLQKAQDNVIQAFEDGIFAMFYHDERLENLSQSLNLSLGHSFTFIRLTFLAGSYW</sequence>
<evidence type="ECO:0000313" key="2">
    <source>
        <dbReference type="Proteomes" id="UP000445309"/>
    </source>
</evidence>